<evidence type="ECO:0000259" key="1">
    <source>
        <dbReference type="Pfam" id="PF08241"/>
    </source>
</evidence>
<evidence type="ECO:0000313" key="3">
    <source>
        <dbReference type="Proteomes" id="UP000221961"/>
    </source>
</evidence>
<dbReference type="Gene3D" id="3.40.50.150">
    <property type="entry name" value="Vaccinia Virus protein VP39"/>
    <property type="match status" value="1"/>
</dbReference>
<dbReference type="Pfam" id="PF08241">
    <property type="entry name" value="Methyltransf_11"/>
    <property type="match status" value="1"/>
</dbReference>
<keyword evidence="2" id="KW-0808">Transferase</keyword>
<name>A0A291RNE4_9NOCA</name>
<feature type="domain" description="Methyltransferase type 11" evidence="1">
    <location>
        <begin position="106"/>
        <end position="196"/>
    </location>
</feature>
<dbReference type="InterPro" id="IPR013216">
    <property type="entry name" value="Methyltransf_11"/>
</dbReference>
<dbReference type="Proteomes" id="UP000221961">
    <property type="component" value="Chromosome"/>
</dbReference>
<sequence>MPDPMTSHRIPMDGRDVRAQLAALRSDYPALYRCIDLGKAEKWAVEVAGNARRRDDFAAEEAGGRGGHYVTAQAMNVEARATGVAELFRLIRSGPPRRRIVVDMLGGDGLVSRVCSRLGLSDVDIITCDGSPYMVAAAWAGGRPALLQAAQRPLFRDGSVDAVLLAYGTHHIDRGLRAETVGNAHRILGADGVLVVHDFAVGGPVDIWFTDIVDRYSAMGHPYPHFTTDEVDEYLAKAGFSTWEVLEIDDPIIATGETAERAELNLGAYLVNMYGLVEAQEAFGEHEATVWAVARAREIFRYSTAGGEIDCCTVDYDLERRAWRARLPRKAIVGVGRKA</sequence>
<reference evidence="2 3" key="1">
    <citation type="submission" date="2017-10" db="EMBL/GenBank/DDBJ databases">
        <title>Comparative genomics between pathogenic Norcardia.</title>
        <authorList>
            <person name="Zeng L."/>
        </authorList>
    </citation>
    <scope>NUCLEOTIDE SEQUENCE [LARGE SCALE GENOMIC DNA]</scope>
    <source>
        <strain evidence="2 3">NC_YFY_NT001</strain>
    </source>
</reference>
<dbReference type="AlphaFoldDB" id="A0A291RNE4"/>
<protein>
    <submittedName>
        <fullName evidence="2">SAM-dependent methyltransferase</fullName>
    </submittedName>
</protein>
<dbReference type="SUPFAM" id="SSF53335">
    <property type="entry name" value="S-adenosyl-L-methionine-dependent methyltransferases"/>
    <property type="match status" value="1"/>
</dbReference>
<dbReference type="GO" id="GO:0008168">
    <property type="term" value="F:methyltransferase activity"/>
    <property type="evidence" value="ECO:0007669"/>
    <property type="project" value="UniProtKB-KW"/>
</dbReference>
<proteinExistence type="predicted"/>
<organism evidence="2 3">
    <name type="scientific">Nocardia terpenica</name>
    <dbReference type="NCBI Taxonomy" id="455432"/>
    <lineage>
        <taxon>Bacteria</taxon>
        <taxon>Bacillati</taxon>
        <taxon>Actinomycetota</taxon>
        <taxon>Actinomycetes</taxon>
        <taxon>Mycobacteriales</taxon>
        <taxon>Nocardiaceae</taxon>
        <taxon>Nocardia</taxon>
    </lineage>
</organism>
<dbReference type="GO" id="GO:0032259">
    <property type="term" value="P:methylation"/>
    <property type="evidence" value="ECO:0007669"/>
    <property type="project" value="UniProtKB-KW"/>
</dbReference>
<keyword evidence="2" id="KW-0489">Methyltransferase</keyword>
<dbReference type="InterPro" id="IPR029063">
    <property type="entry name" value="SAM-dependent_MTases_sf"/>
</dbReference>
<accession>A0A291RNE4</accession>
<gene>
    <name evidence="2" type="ORF">CRH09_25895</name>
</gene>
<dbReference type="EMBL" id="CP023778">
    <property type="protein sequence ID" value="ATL69096.1"/>
    <property type="molecule type" value="Genomic_DNA"/>
</dbReference>
<evidence type="ECO:0000313" key="2">
    <source>
        <dbReference type="EMBL" id="ATL69096.1"/>
    </source>
</evidence>
<dbReference type="KEGG" id="ntp:CRH09_25895"/>